<feature type="transmembrane region" description="Helical" evidence="1">
    <location>
        <begin position="53"/>
        <end position="70"/>
    </location>
</feature>
<organism evidence="3 4">
    <name type="scientific">Mesorhizobium amorphae CCNWGS0123</name>
    <dbReference type="NCBI Taxonomy" id="1082933"/>
    <lineage>
        <taxon>Bacteria</taxon>
        <taxon>Pseudomonadati</taxon>
        <taxon>Pseudomonadota</taxon>
        <taxon>Alphaproteobacteria</taxon>
        <taxon>Hyphomicrobiales</taxon>
        <taxon>Phyllobacteriaceae</taxon>
        <taxon>Mesorhizobium</taxon>
    </lineage>
</organism>
<accession>G6YCJ0</accession>
<dbReference type="Proteomes" id="UP000002949">
    <property type="component" value="Unassembled WGS sequence"/>
</dbReference>
<evidence type="ECO:0000313" key="4">
    <source>
        <dbReference type="Proteomes" id="UP000002949"/>
    </source>
</evidence>
<feature type="domain" description="Inositolphosphotransferase Aur1/Ipt1" evidence="2">
    <location>
        <begin position="121"/>
        <end position="318"/>
    </location>
</feature>
<gene>
    <name evidence="3" type="ORF">MEA186_18200</name>
</gene>
<feature type="transmembrane region" description="Helical" evidence="1">
    <location>
        <begin position="306"/>
        <end position="324"/>
    </location>
</feature>
<feature type="transmembrane region" description="Helical" evidence="1">
    <location>
        <begin position="90"/>
        <end position="110"/>
    </location>
</feature>
<dbReference type="GO" id="GO:0016020">
    <property type="term" value="C:membrane"/>
    <property type="evidence" value="ECO:0007669"/>
    <property type="project" value="UniProtKB-SubCell"/>
</dbReference>
<dbReference type="eggNOG" id="COG0671">
    <property type="taxonomic scope" value="Bacteria"/>
</dbReference>
<dbReference type="Pfam" id="PF14378">
    <property type="entry name" value="PAP2_3"/>
    <property type="match status" value="1"/>
</dbReference>
<evidence type="ECO:0000256" key="1">
    <source>
        <dbReference type="SAM" id="Phobius"/>
    </source>
</evidence>
<keyword evidence="1" id="KW-1133">Transmembrane helix</keyword>
<dbReference type="EMBL" id="AGSN01000127">
    <property type="protein sequence ID" value="EHH10540.1"/>
    <property type="molecule type" value="Genomic_DNA"/>
</dbReference>
<dbReference type="STRING" id="1082933.A6B35_22095"/>
<dbReference type="PATRIC" id="fig|1082933.3.peg.3549"/>
<proteinExistence type="predicted"/>
<feature type="transmembrane region" description="Helical" evidence="1">
    <location>
        <begin position="145"/>
        <end position="169"/>
    </location>
</feature>
<name>G6YCJ0_9HYPH</name>
<feature type="transmembrane region" description="Helical" evidence="1">
    <location>
        <begin position="279"/>
        <end position="300"/>
    </location>
</feature>
<evidence type="ECO:0000313" key="3">
    <source>
        <dbReference type="EMBL" id="EHH10540.1"/>
    </source>
</evidence>
<feature type="transmembrane region" description="Helical" evidence="1">
    <location>
        <begin position="20"/>
        <end position="47"/>
    </location>
</feature>
<keyword evidence="1" id="KW-0472">Membrane</keyword>
<feature type="transmembrane region" description="Helical" evidence="1">
    <location>
        <begin position="251"/>
        <end position="272"/>
    </location>
</feature>
<reference evidence="3 4" key="1">
    <citation type="journal article" date="2012" name="J. Bacteriol.">
        <title>Draft Genome Sequence of Plant Growth-Promoting Rhizobium Mesorhizobium amorphae, Isolated from Zinc-Lead Mine Tailings.</title>
        <authorList>
            <person name="Hao X."/>
            <person name="Lin Y."/>
            <person name="Johnstone L."/>
            <person name="Baltrus D.A."/>
            <person name="Miller S.J."/>
            <person name="Wei G."/>
            <person name="Rensing C."/>
        </authorList>
    </citation>
    <scope>NUCLEOTIDE SEQUENCE [LARGE SCALE GENOMIC DNA]</scope>
    <source>
        <strain evidence="3 4">CCNWGS0123</strain>
    </source>
</reference>
<evidence type="ECO:0000259" key="2">
    <source>
        <dbReference type="Pfam" id="PF14378"/>
    </source>
</evidence>
<keyword evidence="1" id="KW-0812">Transmembrane</keyword>
<dbReference type="AlphaFoldDB" id="G6YCJ0"/>
<sequence>MSLSSEVSDYSPAGKWSVRLAFFIGTYVLISFFLSPATFLTLGLIYVDKFARAVPILLVGSAAVAGLLYGRDAPTKYAINWVRTRWWNCLPVLLFFLAGVTAFSNFKILIPTVLPFYADTWFADLDEWIHRAAPWELAHRLDNGLWAFFIFNIYEVVWFAQWFGTILLVGMWSNPIARIRYLWAVALTISIVGTLLALLLSSAGPIYYDHFVGGDRFGGLKVALSSLESSVVVREYADYLLMLYTTGNTGLGGGISAMPSLHVALVVLNAFFLSSLNRWAGAVGWIFAGLILYGSVYTGWHYAVDGYVAIAVVSVIWWATGRLVRE</sequence>
<dbReference type="InterPro" id="IPR026841">
    <property type="entry name" value="Aur1/Ipt1"/>
</dbReference>
<feature type="transmembrane region" description="Helical" evidence="1">
    <location>
        <begin position="181"/>
        <end position="208"/>
    </location>
</feature>
<protein>
    <recommendedName>
        <fullName evidence="2">Inositolphosphotransferase Aur1/Ipt1 domain-containing protein</fullName>
    </recommendedName>
</protein>
<keyword evidence="4" id="KW-1185">Reference proteome</keyword>
<dbReference type="KEGG" id="mamo:A6B35_22095"/>